<sequence length="188" mass="20363">MLYNRWTVFLLSVAALLFLWPGSSYGAPPGIGSSRGTYNINPRPNPGSSNRDGSSGHGGSDSPFSSRDSSRHSSTTSLSSYSSSSSRGSFASGSGRSWPPSFDDAVFPGRNPGPPPAYSQRPRLLRSGPAGAPPRNFDPPPPYDDGKDAKSKVDGMRRLWFCISRSWGQLKSKTIEPITFELRYEQDV</sequence>
<organism evidence="3 4">
    <name type="scientific">Ophiocordyceps polyrhachis-furcata BCC 54312</name>
    <dbReference type="NCBI Taxonomy" id="1330021"/>
    <lineage>
        <taxon>Eukaryota</taxon>
        <taxon>Fungi</taxon>
        <taxon>Dikarya</taxon>
        <taxon>Ascomycota</taxon>
        <taxon>Pezizomycotina</taxon>
        <taxon>Sordariomycetes</taxon>
        <taxon>Hypocreomycetidae</taxon>
        <taxon>Hypocreales</taxon>
        <taxon>Ophiocordycipitaceae</taxon>
        <taxon>Ophiocordyceps</taxon>
    </lineage>
</organism>
<evidence type="ECO:0000256" key="2">
    <source>
        <dbReference type="SAM" id="SignalP"/>
    </source>
</evidence>
<feature type="compositionally biased region" description="Low complexity" evidence="1">
    <location>
        <begin position="60"/>
        <end position="97"/>
    </location>
</feature>
<dbReference type="EMBL" id="LKCN02000011">
    <property type="protein sequence ID" value="RCI10832.1"/>
    <property type="molecule type" value="Genomic_DNA"/>
</dbReference>
<accession>A0A367L9C4</accession>
<feature type="signal peptide" evidence="2">
    <location>
        <begin position="1"/>
        <end position="26"/>
    </location>
</feature>
<dbReference type="Proteomes" id="UP000253664">
    <property type="component" value="Unassembled WGS sequence"/>
</dbReference>
<proteinExistence type="predicted"/>
<evidence type="ECO:0000256" key="1">
    <source>
        <dbReference type="SAM" id="MobiDB-lite"/>
    </source>
</evidence>
<reference evidence="3 4" key="1">
    <citation type="journal article" date="2015" name="BMC Genomics">
        <title>Insights from the genome of Ophiocordyceps polyrhachis-furcata to pathogenicity and host specificity in insect fungi.</title>
        <authorList>
            <person name="Wichadakul D."/>
            <person name="Kobmoo N."/>
            <person name="Ingsriswang S."/>
            <person name="Tangphatsornruang S."/>
            <person name="Chantasingh D."/>
            <person name="Luangsa-ard J.J."/>
            <person name="Eurwilaichitr L."/>
        </authorList>
    </citation>
    <scope>NUCLEOTIDE SEQUENCE [LARGE SCALE GENOMIC DNA]</scope>
    <source>
        <strain evidence="3 4">BCC 54312</strain>
    </source>
</reference>
<protein>
    <submittedName>
        <fullName evidence="3">Uncharacterized protein</fullName>
    </submittedName>
</protein>
<name>A0A367L9C4_9HYPO</name>
<evidence type="ECO:0000313" key="3">
    <source>
        <dbReference type="EMBL" id="RCI10832.1"/>
    </source>
</evidence>
<keyword evidence="2" id="KW-0732">Signal</keyword>
<gene>
    <name evidence="3" type="ORF">L249_5246</name>
</gene>
<comment type="caution">
    <text evidence="3">The sequence shown here is derived from an EMBL/GenBank/DDBJ whole genome shotgun (WGS) entry which is preliminary data.</text>
</comment>
<dbReference type="AlphaFoldDB" id="A0A367L9C4"/>
<evidence type="ECO:0000313" key="4">
    <source>
        <dbReference type="Proteomes" id="UP000253664"/>
    </source>
</evidence>
<keyword evidence="4" id="KW-1185">Reference proteome</keyword>
<feature type="chain" id="PRO_5016893820" evidence="2">
    <location>
        <begin position="27"/>
        <end position="188"/>
    </location>
</feature>
<feature type="region of interest" description="Disordered" evidence="1">
    <location>
        <begin position="36"/>
        <end position="150"/>
    </location>
</feature>